<proteinExistence type="inferred from homology"/>
<dbReference type="InterPro" id="IPR039859">
    <property type="entry name" value="PFA4/ZDH16/20/ERF2-like"/>
</dbReference>
<sequence length="566" mass="61186">MSTPEGRPSLSQQAPITAAAPRASTSSYTSPPSPGPRAENSKSPIMPTFAVPYRIGPPSVESIAQPTDADVYNLAPLDKQISNSSDEPAASVGGGTAEDEYKGQRPKPSREPLIPLSTRPSFSRPAMLRDRSGSGTGSSGGPLSPSRSATGRLVRTSLERVFSLRRGMSFESLRRNNSVRDGRSAPFEGKPSDEEHGMFDLPSPYKNSMATAPGDFPSSMQHTPSASPTPSFSVPRPPSGPPRDAMPVLDPTTHKRLRNYQLHPSRNRFFLNGRIMTGGDSPWAFIGSFTLLLTMVGVWFGTTAVWWWRNESPAVAAVGAYMALISLSSMLATATRDPGILPRNLDPDPPYPATSPSDGGLRAPMPRDLKGPRGCGSRQILPDMQDVPPPALEPLQNWVNNCIGRRNYTTFFVLLLSATLSLILMIVTAALHLFWLAHRAPAGTPRKHVFQHALSHGAGSAVVFCLGIIVIWPVGALLSYHMRLLLLNVTTIEQIRNQAHKSLVPGPAPPNPFSHGSWRRNLLQVLCRPVGYSWLDAPGFATQDERDVNPGFIQRGGGKERQVGIG</sequence>
<evidence type="ECO:0000256" key="7">
    <source>
        <dbReference type="ARBA" id="ARBA00023288"/>
    </source>
</evidence>
<dbReference type="InterPro" id="IPR001594">
    <property type="entry name" value="Palmitoyltrfase_DHHC"/>
</dbReference>
<keyword evidence="2 10" id="KW-0808">Transferase</keyword>
<evidence type="ECO:0000256" key="3">
    <source>
        <dbReference type="ARBA" id="ARBA00022692"/>
    </source>
</evidence>
<comment type="similarity">
    <text evidence="10">Belongs to the DHHC palmitoyltransferase family.</text>
</comment>
<dbReference type="GO" id="GO:0006612">
    <property type="term" value="P:protein targeting to membrane"/>
    <property type="evidence" value="ECO:0007669"/>
    <property type="project" value="TreeGrafter"/>
</dbReference>
<reference evidence="13" key="1">
    <citation type="submission" date="2020-05" db="EMBL/GenBank/DDBJ databases">
        <title>Mycena genomes resolve the evolution of fungal bioluminescence.</title>
        <authorList>
            <person name="Tsai I.J."/>
        </authorList>
    </citation>
    <scope>NUCLEOTIDE SEQUENCE</scope>
    <source>
        <strain evidence="13">CCC161011</strain>
    </source>
</reference>
<keyword evidence="4 10" id="KW-1133">Transmembrane helix</keyword>
<feature type="transmembrane region" description="Helical" evidence="10">
    <location>
        <begin position="283"/>
        <end position="308"/>
    </location>
</feature>
<keyword evidence="8 10" id="KW-0012">Acyltransferase</keyword>
<feature type="region of interest" description="Disordered" evidence="11">
    <location>
        <begin position="175"/>
        <end position="250"/>
    </location>
</feature>
<evidence type="ECO:0000256" key="8">
    <source>
        <dbReference type="ARBA" id="ARBA00023315"/>
    </source>
</evidence>
<evidence type="ECO:0000256" key="11">
    <source>
        <dbReference type="SAM" id="MobiDB-lite"/>
    </source>
</evidence>
<dbReference type="AlphaFoldDB" id="A0A8H6XBT6"/>
<evidence type="ECO:0000313" key="14">
    <source>
        <dbReference type="Proteomes" id="UP000620124"/>
    </source>
</evidence>
<feature type="transmembrane region" description="Helical" evidence="10">
    <location>
        <begin position="411"/>
        <end position="437"/>
    </location>
</feature>
<organism evidence="13 14">
    <name type="scientific">Mycena venus</name>
    <dbReference type="NCBI Taxonomy" id="2733690"/>
    <lineage>
        <taxon>Eukaryota</taxon>
        <taxon>Fungi</taxon>
        <taxon>Dikarya</taxon>
        <taxon>Basidiomycota</taxon>
        <taxon>Agaricomycotina</taxon>
        <taxon>Agaricomycetes</taxon>
        <taxon>Agaricomycetidae</taxon>
        <taxon>Agaricales</taxon>
        <taxon>Marasmiineae</taxon>
        <taxon>Mycenaceae</taxon>
        <taxon>Mycena</taxon>
    </lineage>
</organism>
<dbReference type="GO" id="GO:0005783">
    <property type="term" value="C:endoplasmic reticulum"/>
    <property type="evidence" value="ECO:0007669"/>
    <property type="project" value="TreeGrafter"/>
</dbReference>
<feature type="compositionally biased region" description="Polar residues" evidence="11">
    <location>
        <begin position="1"/>
        <end position="13"/>
    </location>
</feature>
<keyword evidence="6" id="KW-0564">Palmitate</keyword>
<comment type="catalytic activity">
    <reaction evidence="9 10">
        <text>L-cysteinyl-[protein] + hexadecanoyl-CoA = S-hexadecanoyl-L-cysteinyl-[protein] + CoA</text>
        <dbReference type="Rhea" id="RHEA:36683"/>
        <dbReference type="Rhea" id="RHEA-COMP:10131"/>
        <dbReference type="Rhea" id="RHEA-COMP:11032"/>
        <dbReference type="ChEBI" id="CHEBI:29950"/>
        <dbReference type="ChEBI" id="CHEBI:57287"/>
        <dbReference type="ChEBI" id="CHEBI:57379"/>
        <dbReference type="ChEBI" id="CHEBI:74151"/>
        <dbReference type="EC" id="2.3.1.225"/>
    </reaction>
</comment>
<feature type="transmembrane region" description="Helical" evidence="10">
    <location>
        <begin position="314"/>
        <end position="334"/>
    </location>
</feature>
<evidence type="ECO:0000256" key="9">
    <source>
        <dbReference type="ARBA" id="ARBA00048048"/>
    </source>
</evidence>
<dbReference type="GO" id="GO:0019706">
    <property type="term" value="F:protein-cysteine S-palmitoyltransferase activity"/>
    <property type="evidence" value="ECO:0007669"/>
    <property type="project" value="UniProtKB-EC"/>
</dbReference>
<keyword evidence="14" id="KW-1185">Reference proteome</keyword>
<evidence type="ECO:0000259" key="12">
    <source>
        <dbReference type="Pfam" id="PF01529"/>
    </source>
</evidence>
<comment type="caution">
    <text evidence="13">The sequence shown here is derived from an EMBL/GenBank/DDBJ whole genome shotgun (WGS) entry which is preliminary data.</text>
</comment>
<dbReference type="Pfam" id="PF01529">
    <property type="entry name" value="DHHC"/>
    <property type="match status" value="1"/>
</dbReference>
<name>A0A8H6XBT6_9AGAR</name>
<evidence type="ECO:0000256" key="6">
    <source>
        <dbReference type="ARBA" id="ARBA00023139"/>
    </source>
</evidence>
<feature type="transmembrane region" description="Helical" evidence="10">
    <location>
        <begin position="457"/>
        <end position="478"/>
    </location>
</feature>
<evidence type="ECO:0000256" key="4">
    <source>
        <dbReference type="ARBA" id="ARBA00022989"/>
    </source>
</evidence>
<dbReference type="EMBL" id="JACAZI010000021">
    <property type="protein sequence ID" value="KAF7338177.1"/>
    <property type="molecule type" value="Genomic_DNA"/>
</dbReference>
<dbReference type="EC" id="2.3.1.225" evidence="10"/>
<dbReference type="PANTHER" id="PTHR22883">
    <property type="entry name" value="ZINC FINGER DHHC DOMAIN CONTAINING PROTEIN"/>
    <property type="match status" value="1"/>
</dbReference>
<dbReference type="GO" id="GO:0016020">
    <property type="term" value="C:membrane"/>
    <property type="evidence" value="ECO:0007669"/>
    <property type="project" value="UniProtKB-SubCell"/>
</dbReference>
<evidence type="ECO:0000256" key="1">
    <source>
        <dbReference type="ARBA" id="ARBA00004141"/>
    </source>
</evidence>
<feature type="region of interest" description="Disordered" evidence="11">
    <location>
        <begin position="341"/>
        <end position="374"/>
    </location>
</feature>
<evidence type="ECO:0000256" key="5">
    <source>
        <dbReference type="ARBA" id="ARBA00023136"/>
    </source>
</evidence>
<dbReference type="OrthoDB" id="9909019at2759"/>
<feature type="domain" description="Palmitoyltransferase DHHC" evidence="12">
    <location>
        <begin position="398"/>
        <end position="497"/>
    </location>
</feature>
<accession>A0A8H6XBT6</accession>
<dbReference type="GO" id="GO:0005794">
    <property type="term" value="C:Golgi apparatus"/>
    <property type="evidence" value="ECO:0007669"/>
    <property type="project" value="TreeGrafter"/>
</dbReference>
<evidence type="ECO:0000256" key="10">
    <source>
        <dbReference type="RuleBase" id="RU079119"/>
    </source>
</evidence>
<dbReference type="Proteomes" id="UP000620124">
    <property type="component" value="Unassembled WGS sequence"/>
</dbReference>
<comment type="subcellular location">
    <subcellularLocation>
        <location evidence="1">Membrane</location>
        <topology evidence="1">Multi-pass membrane protein</topology>
    </subcellularLocation>
</comment>
<dbReference type="PANTHER" id="PTHR22883:SF488">
    <property type="entry name" value="PALMITOYLTRANSFERASE"/>
    <property type="match status" value="1"/>
</dbReference>
<gene>
    <name evidence="13" type="ORF">MVEN_02042600</name>
</gene>
<evidence type="ECO:0000313" key="13">
    <source>
        <dbReference type="EMBL" id="KAF7338177.1"/>
    </source>
</evidence>
<comment type="domain">
    <text evidence="10">The DHHC domain is required for palmitoyltransferase activity.</text>
</comment>
<evidence type="ECO:0000256" key="2">
    <source>
        <dbReference type="ARBA" id="ARBA00022679"/>
    </source>
</evidence>
<feature type="region of interest" description="Disordered" evidence="11">
    <location>
        <begin position="1"/>
        <end position="155"/>
    </location>
</feature>
<protein>
    <recommendedName>
        <fullName evidence="10">Palmitoyltransferase</fullName>
        <ecNumber evidence="10">2.3.1.225</ecNumber>
    </recommendedName>
</protein>
<keyword evidence="7" id="KW-0449">Lipoprotein</keyword>
<keyword evidence="5 10" id="KW-0472">Membrane</keyword>
<feature type="compositionally biased region" description="Low complexity" evidence="11">
    <location>
        <begin position="14"/>
        <end position="30"/>
    </location>
</feature>
<feature type="compositionally biased region" description="Polar residues" evidence="11">
    <location>
        <begin position="218"/>
        <end position="232"/>
    </location>
</feature>
<keyword evidence="3 10" id="KW-0812">Transmembrane</keyword>